<comment type="caution">
    <text evidence="5">The sequence shown here is derived from an EMBL/GenBank/DDBJ whole genome shotgun (WGS) entry which is preliminary data.</text>
</comment>
<dbReference type="InterPro" id="IPR029472">
    <property type="entry name" value="Copia-like_N"/>
</dbReference>
<dbReference type="Proteomes" id="UP000619265">
    <property type="component" value="Unassembled WGS sequence"/>
</dbReference>
<evidence type="ECO:0000259" key="4">
    <source>
        <dbReference type="Pfam" id="PF14244"/>
    </source>
</evidence>
<dbReference type="Pfam" id="PF03732">
    <property type="entry name" value="Retrotrans_gag"/>
    <property type="match status" value="1"/>
</dbReference>
<protein>
    <recommendedName>
        <fullName evidence="7">Retrotransposon Copia-like N-terminal domain-containing protein</fullName>
    </recommendedName>
</protein>
<reference evidence="5" key="1">
    <citation type="submission" date="2015-10" db="EMBL/GenBank/DDBJ databases">
        <authorList>
            <person name="Martinez-Garcia P.J."/>
            <person name="Crepeau M.W."/>
            <person name="Puiu D."/>
            <person name="Gonzalez-Ibeas D."/>
            <person name="Whalen J."/>
            <person name="Stevens K."/>
            <person name="Paul R."/>
            <person name="Butterfield T."/>
            <person name="Britton M."/>
            <person name="Reagan R."/>
            <person name="Chakraborty S."/>
            <person name="Walawage S.L."/>
            <person name="Vasquez-Gross H.A."/>
            <person name="Cardeno C."/>
            <person name="Famula R."/>
            <person name="Pratt K."/>
            <person name="Kuruganti S."/>
            <person name="Aradhya M.K."/>
            <person name="Leslie C.A."/>
            <person name="Dandekar A.M."/>
            <person name="Salzberg S.L."/>
            <person name="Wegrzyn J.L."/>
            <person name="Langley C.H."/>
            <person name="Neale D.B."/>
        </authorList>
    </citation>
    <scope>NUCLEOTIDE SEQUENCE</scope>
    <source>
        <tissue evidence="5">Leaves</tissue>
    </source>
</reference>
<feature type="compositionally biased region" description="Low complexity" evidence="1">
    <location>
        <begin position="604"/>
        <end position="633"/>
    </location>
</feature>
<proteinExistence type="predicted"/>
<dbReference type="Gramene" id="Jr09_14820_p1">
    <property type="protein sequence ID" value="cds.Jr09_14820_p1"/>
    <property type="gene ID" value="Jr09_14820"/>
</dbReference>
<evidence type="ECO:0000313" key="5">
    <source>
        <dbReference type="EMBL" id="KAF5461048.1"/>
    </source>
</evidence>
<feature type="domain" description="Retrotransposon gag" evidence="2">
    <location>
        <begin position="100"/>
        <end position="173"/>
    </location>
</feature>
<evidence type="ECO:0000259" key="3">
    <source>
        <dbReference type="Pfam" id="PF13976"/>
    </source>
</evidence>
<dbReference type="AlphaFoldDB" id="A0A833WQP4"/>
<dbReference type="Pfam" id="PF13976">
    <property type="entry name" value="gag_pre-integrs"/>
    <property type="match status" value="1"/>
</dbReference>
<evidence type="ECO:0000259" key="2">
    <source>
        <dbReference type="Pfam" id="PF03732"/>
    </source>
</evidence>
<dbReference type="PANTHER" id="PTHR37610">
    <property type="entry name" value="CCHC-TYPE DOMAIN-CONTAINING PROTEIN"/>
    <property type="match status" value="1"/>
</dbReference>
<feature type="domain" description="GAG-pre-integrase" evidence="3">
    <location>
        <begin position="475"/>
        <end position="531"/>
    </location>
</feature>
<evidence type="ECO:0000256" key="1">
    <source>
        <dbReference type="SAM" id="MobiDB-lite"/>
    </source>
</evidence>
<name>A0A833WQP4_JUGRE</name>
<dbReference type="InterPro" id="IPR005162">
    <property type="entry name" value="Retrotrans_gag_dom"/>
</dbReference>
<dbReference type="PANTHER" id="PTHR37610:SF100">
    <property type="entry name" value="COPIA-LIKE POLYPROTEIN_RETROTRANSPOSON"/>
    <property type="match status" value="1"/>
</dbReference>
<evidence type="ECO:0008006" key="7">
    <source>
        <dbReference type="Google" id="ProtNLM"/>
    </source>
</evidence>
<reference evidence="5" key="2">
    <citation type="submission" date="2020-03" db="EMBL/GenBank/DDBJ databases">
        <title>Walnut 2.0.</title>
        <authorList>
            <person name="Marrano A."/>
            <person name="Britton M."/>
            <person name="Zimin A.V."/>
            <person name="Zaini P.A."/>
            <person name="Workman R."/>
            <person name="Puiu D."/>
            <person name="Bianco L."/>
            <person name="Allen B.J."/>
            <person name="Troggio M."/>
            <person name="Leslie C.A."/>
            <person name="Timp W."/>
            <person name="Dendekar A."/>
            <person name="Salzberg S.L."/>
            <person name="Neale D.B."/>
        </authorList>
    </citation>
    <scope>NUCLEOTIDE SEQUENCE</scope>
    <source>
        <tissue evidence="5">Leaves</tissue>
    </source>
</reference>
<dbReference type="EMBL" id="LIHL02000009">
    <property type="protein sequence ID" value="KAF5461048.1"/>
    <property type="molecule type" value="Genomic_DNA"/>
</dbReference>
<feature type="domain" description="Retrotransposon Copia-like N-terminal" evidence="4">
    <location>
        <begin position="38"/>
        <end position="83"/>
    </location>
</feature>
<dbReference type="InterPro" id="IPR025724">
    <property type="entry name" value="GAG-pre-integrase_dom"/>
</dbReference>
<organism evidence="5 6">
    <name type="scientific">Juglans regia</name>
    <name type="common">English walnut</name>
    <dbReference type="NCBI Taxonomy" id="51240"/>
    <lineage>
        <taxon>Eukaryota</taxon>
        <taxon>Viridiplantae</taxon>
        <taxon>Streptophyta</taxon>
        <taxon>Embryophyta</taxon>
        <taxon>Tracheophyta</taxon>
        <taxon>Spermatophyta</taxon>
        <taxon>Magnoliopsida</taxon>
        <taxon>eudicotyledons</taxon>
        <taxon>Gunneridae</taxon>
        <taxon>Pentapetalae</taxon>
        <taxon>rosids</taxon>
        <taxon>fabids</taxon>
        <taxon>Fagales</taxon>
        <taxon>Juglandaceae</taxon>
        <taxon>Juglans</taxon>
    </lineage>
</organism>
<feature type="region of interest" description="Disordered" evidence="1">
    <location>
        <begin position="592"/>
        <end position="647"/>
    </location>
</feature>
<sequence length="729" mass="80624">MTSDTEVPTPPPSPYANNPSSRFLNFSDPFNPFRIENGDNPAAALVSDLLTADNYVSWSRAISRALRAKNKLGFINGTLLKPADPSDPLFEAWERCNDLVVSWLQNFVSSSVKSSLALVDDSRILWIELKDRFTQQNGPRIFQLKRDLASLSQNQDSISIYFGRLKGLWDELAVYDPLPDCDCGKLKILHTRYDRDCVIQFLMGLSDSYSITRDQIMLLDPLPPLNHVFSMVQQQERHHQMISPSSPSDLMVMMAKSSYKFPKPIAKVTASGNPKPNRPYCSHCKIQGHSLDNCFKLGNAEPPLCTHCHMTGHNVDKCYKIHGYPSGHKLHGKSKIFSAAATQSCVPPEVDNEDASTETMALTKSQYNQLIALLHSQESNSTMASLSIAQPSSSSSPNNVSNSRVSVSYKVKLPNGETVPVTHVGIVQLSEHLDLASWTTIGMSEVRGGLYHLLRSWVSPSALVDAWPSFLSKDQSISASATHTASLSSLWHYRLGHISFSRLLLIKDPIVINNLHSHNQTPCSICPLAKQHRLPFPSSNHSSLHVFDIIHCDIWGPNSTIAVDGSRFFLTIVDDFSRTTWQPNILPPAHTPIPVTSLPETINPSSLTPSSTTTISSPSLPLTLPASSSSSPPAHLPPRRSTRTRSAPKYLQDYHCQQTTLTAPIPLLHKKLMPSSAIKDPGWCQAMDTELAALEDNQTWELTDLPPGKVPIDCRKIESTISSQRLHST</sequence>
<accession>A0A833WQP4</accession>
<evidence type="ECO:0000313" key="6">
    <source>
        <dbReference type="Proteomes" id="UP000619265"/>
    </source>
</evidence>
<gene>
    <name evidence="5" type="ORF">F2P56_020874</name>
</gene>
<dbReference type="Pfam" id="PF14244">
    <property type="entry name" value="Retrotran_gag_3"/>
    <property type="match status" value="1"/>
</dbReference>